<keyword evidence="1" id="KW-1133">Transmembrane helix</keyword>
<evidence type="ECO:0000313" key="2">
    <source>
        <dbReference type="EMBL" id="CAA9201709.1"/>
    </source>
</evidence>
<protein>
    <submittedName>
        <fullName evidence="2">Uncharacterized protein</fullName>
    </submittedName>
</protein>
<keyword evidence="1" id="KW-0472">Membrane</keyword>
<keyword evidence="1" id="KW-0812">Transmembrane</keyword>
<keyword evidence="3" id="KW-1185">Reference proteome</keyword>
<sequence length="156" mass="18174">METEMEFLKKQIELLKQDYLNNKSLTENELFFLLEDIMDTVISQGKFANTSQDFYNYKNYSQVKIMVLDSGLGIPKILVPKIKKILPIERRFIEKESKTKIYLGSFMILFSAGCYFLFQNEFGKAPILFVISVFLFGLFFLFSGINTIRILKNSNS</sequence>
<evidence type="ECO:0000256" key="1">
    <source>
        <dbReference type="SAM" id="Phobius"/>
    </source>
</evidence>
<evidence type="ECO:0000313" key="3">
    <source>
        <dbReference type="Proteomes" id="UP000474567"/>
    </source>
</evidence>
<reference evidence="2 3" key="1">
    <citation type="submission" date="2020-02" db="EMBL/GenBank/DDBJ databases">
        <authorList>
            <person name="Criscuolo A."/>
        </authorList>
    </citation>
    <scope>NUCLEOTIDE SEQUENCE [LARGE SCALE GENOMIC DNA]</scope>
    <source>
        <strain evidence="2">CECT7796</strain>
    </source>
</reference>
<feature type="transmembrane region" description="Helical" evidence="1">
    <location>
        <begin position="125"/>
        <end position="145"/>
    </location>
</feature>
<name>A0ABM8KN33_9FLAO</name>
<proteinExistence type="predicted"/>
<feature type="transmembrane region" description="Helical" evidence="1">
    <location>
        <begin position="101"/>
        <end position="119"/>
    </location>
</feature>
<dbReference type="Proteomes" id="UP000474567">
    <property type="component" value="Unassembled WGS sequence"/>
</dbReference>
<accession>A0ABM8KN33</accession>
<organism evidence="2 3">
    <name type="scientific">Flavobacterium collinsii</name>
    <dbReference type="NCBI Taxonomy" id="1114861"/>
    <lineage>
        <taxon>Bacteria</taxon>
        <taxon>Pseudomonadati</taxon>
        <taxon>Bacteroidota</taxon>
        <taxon>Flavobacteriia</taxon>
        <taxon>Flavobacteriales</taxon>
        <taxon>Flavobacteriaceae</taxon>
        <taxon>Flavobacterium</taxon>
    </lineage>
</organism>
<gene>
    <name evidence="2" type="ORF">FLACOL7796_03898</name>
</gene>
<dbReference type="EMBL" id="CADCST010000119">
    <property type="protein sequence ID" value="CAA9201709.1"/>
    <property type="molecule type" value="Genomic_DNA"/>
</dbReference>
<comment type="caution">
    <text evidence="2">The sequence shown here is derived from an EMBL/GenBank/DDBJ whole genome shotgun (WGS) entry which is preliminary data.</text>
</comment>